<dbReference type="EMBL" id="JAEACU010000001">
    <property type="protein sequence ID" value="KAH7544750.1"/>
    <property type="molecule type" value="Genomic_DNA"/>
</dbReference>
<dbReference type="Proteomes" id="UP000813462">
    <property type="component" value="Unassembled WGS sequence"/>
</dbReference>
<evidence type="ECO:0000256" key="1">
    <source>
        <dbReference type="SAM" id="MobiDB-lite"/>
    </source>
</evidence>
<feature type="region of interest" description="Disordered" evidence="1">
    <location>
        <begin position="96"/>
        <end position="115"/>
    </location>
</feature>
<evidence type="ECO:0000259" key="2">
    <source>
        <dbReference type="Pfam" id="PF12515"/>
    </source>
</evidence>
<dbReference type="Gene3D" id="1.20.5.170">
    <property type="match status" value="1"/>
</dbReference>
<sequence length="178" mass="20127">MSDMHRPTNLEAGSSRFGDLEDDESFSSPFDIPTTKSASIERLKRWRQAALVLNASRRFRYTLDLKKEEEKRQTLRKIREHARAIRAAYLFQAGDQMNGAAKPPPTPSGDFGIGQDQLASITRDHDFPQMKEHSRELVTSMALGIWTEAFAGHKGGMVGWWQNCFCSFFVTVVTGTIE</sequence>
<dbReference type="GO" id="GO:0005516">
    <property type="term" value="F:calmodulin binding"/>
    <property type="evidence" value="ECO:0007669"/>
    <property type="project" value="InterPro"/>
</dbReference>
<dbReference type="AlphaFoldDB" id="A0A978VYG6"/>
<protein>
    <recommendedName>
        <fullName evidence="2">Calcium-transporting P-type ATPase N-terminal autoinhibitory domain-containing protein</fullName>
    </recommendedName>
</protein>
<evidence type="ECO:0000313" key="3">
    <source>
        <dbReference type="EMBL" id="KAH7544750.1"/>
    </source>
</evidence>
<dbReference type="FunFam" id="1.20.5.170:FF:000029">
    <property type="entry name" value="Calcium-transporting ATPase"/>
    <property type="match status" value="1"/>
</dbReference>
<gene>
    <name evidence="3" type="ORF">FEM48_Zijuj01G0019300</name>
</gene>
<organism evidence="3 4">
    <name type="scientific">Ziziphus jujuba var. spinosa</name>
    <dbReference type="NCBI Taxonomy" id="714518"/>
    <lineage>
        <taxon>Eukaryota</taxon>
        <taxon>Viridiplantae</taxon>
        <taxon>Streptophyta</taxon>
        <taxon>Embryophyta</taxon>
        <taxon>Tracheophyta</taxon>
        <taxon>Spermatophyta</taxon>
        <taxon>Magnoliopsida</taxon>
        <taxon>eudicotyledons</taxon>
        <taxon>Gunneridae</taxon>
        <taxon>Pentapetalae</taxon>
        <taxon>rosids</taxon>
        <taxon>fabids</taxon>
        <taxon>Rosales</taxon>
        <taxon>Rhamnaceae</taxon>
        <taxon>Paliureae</taxon>
        <taxon>Ziziphus</taxon>
    </lineage>
</organism>
<comment type="caution">
    <text evidence="3">The sequence shown here is derived from an EMBL/GenBank/DDBJ whole genome shotgun (WGS) entry which is preliminary data.</text>
</comment>
<dbReference type="InterPro" id="IPR024750">
    <property type="entry name" value="Ca_ATPase_N_dom"/>
</dbReference>
<feature type="region of interest" description="Disordered" evidence="1">
    <location>
        <begin position="1"/>
        <end position="33"/>
    </location>
</feature>
<dbReference type="Pfam" id="PF12515">
    <property type="entry name" value="CaATP_NAI"/>
    <property type="match status" value="1"/>
</dbReference>
<name>A0A978VYG6_ZIZJJ</name>
<evidence type="ECO:0000313" key="4">
    <source>
        <dbReference type="Proteomes" id="UP000813462"/>
    </source>
</evidence>
<proteinExistence type="predicted"/>
<feature type="domain" description="Calcium-transporting P-type ATPase N-terminal autoinhibitory" evidence="2">
    <location>
        <begin position="28"/>
        <end position="70"/>
    </location>
</feature>
<accession>A0A978VYG6</accession>
<reference evidence="3" key="1">
    <citation type="journal article" date="2021" name="Front. Plant Sci.">
        <title>Chromosome-Scale Genome Assembly for Chinese Sour Jujube and Insights Into Its Genome Evolution and Domestication Signature.</title>
        <authorList>
            <person name="Shen L.-Y."/>
            <person name="Luo H."/>
            <person name="Wang X.-L."/>
            <person name="Wang X.-M."/>
            <person name="Qiu X.-J."/>
            <person name="Liu H."/>
            <person name="Zhou S.-S."/>
            <person name="Jia K.-H."/>
            <person name="Nie S."/>
            <person name="Bao Y.-T."/>
            <person name="Zhang R.-G."/>
            <person name="Yun Q.-Z."/>
            <person name="Chai Y.-H."/>
            <person name="Lu J.-Y."/>
            <person name="Li Y."/>
            <person name="Zhao S.-W."/>
            <person name="Mao J.-F."/>
            <person name="Jia S.-G."/>
            <person name="Mao Y.-M."/>
        </authorList>
    </citation>
    <scope>NUCLEOTIDE SEQUENCE</scope>
    <source>
        <strain evidence="3">AT0</strain>
        <tissue evidence="3">Leaf</tissue>
    </source>
</reference>